<keyword evidence="4" id="KW-0677">Repeat</keyword>
<dbReference type="EMBL" id="OC930360">
    <property type="protein sequence ID" value="CAD7658669.1"/>
    <property type="molecule type" value="Genomic_DNA"/>
</dbReference>
<evidence type="ECO:0000313" key="12">
    <source>
        <dbReference type="Proteomes" id="UP000728032"/>
    </source>
</evidence>
<evidence type="ECO:0000256" key="7">
    <source>
        <dbReference type="ARBA" id="ARBA00023136"/>
    </source>
</evidence>
<comment type="subcellular location">
    <subcellularLocation>
        <location evidence="1">Membrane</location>
        <topology evidence="1">Multi-pass membrane protein</topology>
    </subcellularLocation>
</comment>
<dbReference type="EMBL" id="CAJPVJ010015535">
    <property type="protein sequence ID" value="CAG2175855.1"/>
    <property type="molecule type" value="Genomic_DNA"/>
</dbReference>
<dbReference type="InterPro" id="IPR035892">
    <property type="entry name" value="C2_domain_sf"/>
</dbReference>
<dbReference type="PROSITE" id="PS50004">
    <property type="entry name" value="C2"/>
    <property type="match status" value="2"/>
</dbReference>
<feature type="domain" description="C2" evidence="10">
    <location>
        <begin position="347"/>
        <end position="464"/>
    </location>
</feature>
<dbReference type="PANTHER" id="PTHR45911:SF4">
    <property type="entry name" value="MULTIPLE C2 AND TRANSMEMBRANE DOMAIN-CONTAINING PROTEIN"/>
    <property type="match status" value="1"/>
</dbReference>
<dbReference type="InterPro" id="IPR013583">
    <property type="entry name" value="MCTP_C"/>
</dbReference>
<dbReference type="GO" id="GO:0046928">
    <property type="term" value="P:regulation of neurotransmitter secretion"/>
    <property type="evidence" value="ECO:0007669"/>
    <property type="project" value="TreeGrafter"/>
</dbReference>
<keyword evidence="12" id="KW-1185">Reference proteome</keyword>
<evidence type="ECO:0000256" key="5">
    <source>
        <dbReference type="ARBA" id="ARBA00022837"/>
    </source>
</evidence>
<dbReference type="Pfam" id="PF00168">
    <property type="entry name" value="C2"/>
    <property type="match status" value="4"/>
</dbReference>
<accession>A0A7R9MEQ5</accession>
<sequence>DVFQPVLIKAYDYDFGFQDDFLGATSIDLTKLDLQHPTDLHLALTESGLEADTGAQSWGEIFLTVTLIAKTQEEKEMHFSRGTKTVSVGSGGETAVKKLKTQLWDSVVNIVLVEAKNPVLIKAYDYDFGFQDDFLGATSIDLTKLDLQHPTDLHLALTESGLEADTGAQSWGEIFLTVTLIAKTQEEKEMHFSRGTKTVSVGSGGETAVKKLKTQLWDSVVNIVLVEAKNVTDENTSSDIHCRFKLGSDKYKSKVVPRTSSPVWAEQFDLHTYLDQSKVLEISLFGREELGKCSINLNELAAEETHKLWTPLEGGASVLILLTISATLGSDTVSHLSNCDDSSSDQHLLQNKYNLWRSLSDINDIGILVVKVFRAEALAAADIGGKSDPFCVLELVNSRLQTNTEYKTLSPEWNKIYTLNVKDIHSVLEITVYDEDRDKKVEFLGKVAIPLLKIKNNEKKWFGLKDKKLLNRAKGQILLEMNVYYNKVKASIRTFNPRETKFIKPEQRFKRIVFIRNVSRIKGLIMEIYEILKLMNSCFQWESVSRSIISLTIFLITTYFFELYMAPVFVLILFIKSYVWIKVENYFNPSLKDDEIEESDDGTVDDEDDETKNEEKKSLKEKLQTVQEITTMIQNIIGEIASSGERVKNTFNFSVPFLSWLAIISLSIITVVLYYIPLRYLIMGWGINKFTKKLRSPDAINNNELLDFLSRVPDVDEKIMYREYKIQANHHLNATDDRKRKKKTV</sequence>
<reference evidence="11" key="1">
    <citation type="submission" date="2020-11" db="EMBL/GenBank/DDBJ databases">
        <authorList>
            <person name="Tran Van P."/>
        </authorList>
    </citation>
    <scope>NUCLEOTIDE SEQUENCE</scope>
</reference>
<feature type="transmembrane region" description="Helical" evidence="9">
    <location>
        <begin position="655"/>
        <end position="676"/>
    </location>
</feature>
<evidence type="ECO:0000256" key="8">
    <source>
        <dbReference type="SAM" id="MobiDB-lite"/>
    </source>
</evidence>
<feature type="domain" description="C2" evidence="10">
    <location>
        <begin position="193"/>
        <end position="321"/>
    </location>
</feature>
<dbReference type="InterPro" id="IPR000008">
    <property type="entry name" value="C2_dom"/>
</dbReference>
<dbReference type="FunFam" id="2.60.40.150:FF:000167">
    <property type="entry name" value="Multiple C2 domains, transmembrane 2a"/>
    <property type="match status" value="1"/>
</dbReference>
<evidence type="ECO:0000259" key="10">
    <source>
        <dbReference type="PROSITE" id="PS50004"/>
    </source>
</evidence>
<name>A0A7R9MEQ5_9ACAR</name>
<feature type="region of interest" description="Disordered" evidence="8">
    <location>
        <begin position="596"/>
        <end position="619"/>
    </location>
</feature>
<dbReference type="Proteomes" id="UP000728032">
    <property type="component" value="Unassembled WGS sequence"/>
</dbReference>
<dbReference type="SUPFAM" id="SSF49562">
    <property type="entry name" value="C2 domain (Calcium/lipid-binding domain, CaLB)"/>
    <property type="match status" value="4"/>
</dbReference>
<evidence type="ECO:0000256" key="6">
    <source>
        <dbReference type="ARBA" id="ARBA00022989"/>
    </source>
</evidence>
<dbReference type="AlphaFoldDB" id="A0A7R9MEQ5"/>
<evidence type="ECO:0000256" key="2">
    <source>
        <dbReference type="ARBA" id="ARBA00022692"/>
    </source>
</evidence>
<dbReference type="GO" id="GO:0030672">
    <property type="term" value="C:synaptic vesicle membrane"/>
    <property type="evidence" value="ECO:0007669"/>
    <property type="project" value="TreeGrafter"/>
</dbReference>
<evidence type="ECO:0000313" key="11">
    <source>
        <dbReference type="EMBL" id="CAD7658669.1"/>
    </source>
</evidence>
<dbReference type="Gene3D" id="2.60.40.150">
    <property type="entry name" value="C2 domain"/>
    <property type="match status" value="3"/>
</dbReference>
<keyword evidence="3" id="KW-0479">Metal-binding</keyword>
<dbReference type="Pfam" id="PF08372">
    <property type="entry name" value="PRT_C"/>
    <property type="match status" value="1"/>
</dbReference>
<keyword evidence="6 9" id="KW-1133">Transmembrane helix</keyword>
<evidence type="ECO:0000256" key="3">
    <source>
        <dbReference type="ARBA" id="ARBA00022723"/>
    </source>
</evidence>
<keyword evidence="5" id="KW-0106">Calcium</keyword>
<feature type="non-terminal residue" evidence="11">
    <location>
        <position position="1"/>
    </location>
</feature>
<evidence type="ECO:0000256" key="4">
    <source>
        <dbReference type="ARBA" id="ARBA00022737"/>
    </source>
</evidence>
<feature type="transmembrane region" description="Helical" evidence="9">
    <location>
        <begin position="548"/>
        <end position="575"/>
    </location>
</feature>
<dbReference type="PANTHER" id="PTHR45911">
    <property type="entry name" value="C2 DOMAIN-CONTAINING PROTEIN"/>
    <property type="match status" value="1"/>
</dbReference>
<dbReference type="CDD" id="cd08377">
    <property type="entry name" value="C2C_MCTP_PRT"/>
    <property type="match status" value="1"/>
</dbReference>
<gene>
    <name evidence="11" type="ORF">ONB1V03_LOCUS15290</name>
</gene>
<evidence type="ECO:0000256" key="9">
    <source>
        <dbReference type="SAM" id="Phobius"/>
    </source>
</evidence>
<proteinExistence type="predicted"/>
<evidence type="ECO:0000256" key="1">
    <source>
        <dbReference type="ARBA" id="ARBA00004141"/>
    </source>
</evidence>
<organism evidence="11">
    <name type="scientific">Oppiella nova</name>
    <dbReference type="NCBI Taxonomy" id="334625"/>
    <lineage>
        <taxon>Eukaryota</taxon>
        <taxon>Metazoa</taxon>
        <taxon>Ecdysozoa</taxon>
        <taxon>Arthropoda</taxon>
        <taxon>Chelicerata</taxon>
        <taxon>Arachnida</taxon>
        <taxon>Acari</taxon>
        <taxon>Acariformes</taxon>
        <taxon>Sarcoptiformes</taxon>
        <taxon>Oribatida</taxon>
        <taxon>Brachypylina</taxon>
        <taxon>Oppioidea</taxon>
        <taxon>Oppiidae</taxon>
        <taxon>Oppiella</taxon>
    </lineage>
</organism>
<keyword evidence="2 9" id="KW-0812">Transmembrane</keyword>
<protein>
    <recommendedName>
        <fullName evidence="10">C2 domain-containing protein</fullName>
    </recommendedName>
</protein>
<dbReference type="OrthoDB" id="5973539at2759"/>
<dbReference type="GO" id="GO:0005509">
    <property type="term" value="F:calcium ion binding"/>
    <property type="evidence" value="ECO:0007669"/>
    <property type="project" value="TreeGrafter"/>
</dbReference>
<dbReference type="SMART" id="SM00239">
    <property type="entry name" value="C2"/>
    <property type="match status" value="3"/>
</dbReference>
<keyword evidence="7 9" id="KW-0472">Membrane</keyword>
<feature type="compositionally biased region" description="Acidic residues" evidence="8">
    <location>
        <begin position="596"/>
        <end position="612"/>
    </location>
</feature>